<evidence type="ECO:0000259" key="4">
    <source>
        <dbReference type="PROSITE" id="PS50800"/>
    </source>
</evidence>
<name>A0A9P8A397_MORAP</name>
<dbReference type="Gene3D" id="1.10.720.30">
    <property type="entry name" value="SAP domain"/>
    <property type="match status" value="1"/>
</dbReference>
<dbReference type="GO" id="GO:0016973">
    <property type="term" value="P:poly(A)+ mRNA export from nucleus"/>
    <property type="evidence" value="ECO:0007669"/>
    <property type="project" value="TreeGrafter"/>
</dbReference>
<dbReference type="PROSITE" id="PS50800">
    <property type="entry name" value="SAP"/>
    <property type="match status" value="1"/>
</dbReference>
<dbReference type="Pfam" id="PF18592">
    <property type="entry name" value="Tho1_MOS11_C"/>
    <property type="match status" value="1"/>
</dbReference>
<dbReference type="SUPFAM" id="SSF68906">
    <property type="entry name" value="SAP domain"/>
    <property type="match status" value="1"/>
</dbReference>
<dbReference type="EMBL" id="JAIFTL010000173">
    <property type="protein sequence ID" value="KAG9321961.1"/>
    <property type="molecule type" value="Genomic_DNA"/>
</dbReference>
<feature type="compositionally biased region" description="Low complexity" evidence="3">
    <location>
        <begin position="250"/>
        <end position="264"/>
    </location>
</feature>
<evidence type="ECO:0000256" key="3">
    <source>
        <dbReference type="SAM" id="MobiDB-lite"/>
    </source>
</evidence>
<feature type="compositionally biased region" description="Low complexity" evidence="3">
    <location>
        <begin position="104"/>
        <end position="132"/>
    </location>
</feature>
<evidence type="ECO:0000313" key="6">
    <source>
        <dbReference type="Proteomes" id="UP000717515"/>
    </source>
</evidence>
<reference evidence="5" key="1">
    <citation type="submission" date="2021-07" db="EMBL/GenBank/DDBJ databases">
        <title>Draft genome of Mortierella alpina, strain LL118, isolated from an aspen leaf litter sample.</title>
        <authorList>
            <person name="Yang S."/>
            <person name="Vinatzer B.A."/>
        </authorList>
    </citation>
    <scope>NUCLEOTIDE SEQUENCE</scope>
    <source>
        <strain evidence="5">LL118</strain>
    </source>
</reference>
<feature type="compositionally biased region" description="Polar residues" evidence="3">
    <location>
        <begin position="87"/>
        <end position="97"/>
    </location>
</feature>
<dbReference type="InterPro" id="IPR040746">
    <property type="entry name" value="THO1_MOS11_C"/>
</dbReference>
<feature type="region of interest" description="Disordered" evidence="3">
    <location>
        <begin position="39"/>
        <end position="136"/>
    </location>
</feature>
<dbReference type="Proteomes" id="UP000717515">
    <property type="component" value="Unassembled WGS sequence"/>
</dbReference>
<proteinExistence type="inferred from homology"/>
<dbReference type="PANTHER" id="PTHR46551:SF1">
    <property type="entry name" value="SAP DOMAIN-CONTAINING RIBONUCLEOPROTEIN"/>
    <property type="match status" value="1"/>
</dbReference>
<evidence type="ECO:0000256" key="2">
    <source>
        <dbReference type="ARBA" id="ARBA00046328"/>
    </source>
</evidence>
<dbReference type="GO" id="GO:0005634">
    <property type="term" value="C:nucleus"/>
    <property type="evidence" value="ECO:0007669"/>
    <property type="project" value="TreeGrafter"/>
</dbReference>
<protein>
    <recommendedName>
        <fullName evidence="4">SAP domain-containing protein</fullName>
    </recommendedName>
</protein>
<comment type="caution">
    <text evidence="5">The sequence shown here is derived from an EMBL/GenBank/DDBJ whole genome shotgun (WGS) entry which is preliminary data.</text>
</comment>
<accession>A0A9P8A397</accession>
<evidence type="ECO:0000256" key="1">
    <source>
        <dbReference type="ARBA" id="ARBA00022553"/>
    </source>
</evidence>
<dbReference type="InterPro" id="IPR052240">
    <property type="entry name" value="SAP_domain_ribonucleoprotein"/>
</dbReference>
<feature type="domain" description="SAP" evidence="4">
    <location>
        <begin position="3"/>
        <end position="37"/>
    </location>
</feature>
<evidence type="ECO:0000313" key="5">
    <source>
        <dbReference type="EMBL" id="KAG9321961.1"/>
    </source>
</evidence>
<dbReference type="InterPro" id="IPR003034">
    <property type="entry name" value="SAP_dom"/>
</dbReference>
<sequence>MDPRKLKVNELKEQLQLAGLSANGKKEELVARLLEHQQKAEEAALEAEGPPTGAGDTFDWEDSKFDVDDLAPPADPTPKAAEKKGSSDTTAPASTTEAGAMNPSTTTTTTTATSAKSTAAATTATTAAAAASGSLKDVQFQGAVKDAETLKAEFEKRKNRAARFGIPLKEQDKAVERAARFGVPVTPAATASLAKATTLPAKPTATAATAAIAATTPASVKPVPAKPGSVVAQIPADVLNKRRERFGIQAPTTSTPPSTTSSAPVLDAAEEEKKRKRAAKFGTAPSSEEITKKMKA</sequence>
<comment type="similarity">
    <text evidence="2">Belongs to the SAP domain-containing ribonucleoprotein family.</text>
</comment>
<gene>
    <name evidence="5" type="ORF">KVV02_002844</name>
</gene>
<keyword evidence="1" id="KW-0597">Phosphoprotein</keyword>
<dbReference type="AlphaFoldDB" id="A0A9P8A397"/>
<organism evidence="5 6">
    <name type="scientific">Mortierella alpina</name>
    <name type="common">Oleaginous fungus</name>
    <name type="synonym">Mortierella renispora</name>
    <dbReference type="NCBI Taxonomy" id="64518"/>
    <lineage>
        <taxon>Eukaryota</taxon>
        <taxon>Fungi</taxon>
        <taxon>Fungi incertae sedis</taxon>
        <taxon>Mucoromycota</taxon>
        <taxon>Mortierellomycotina</taxon>
        <taxon>Mortierellomycetes</taxon>
        <taxon>Mortierellales</taxon>
        <taxon>Mortierellaceae</taxon>
        <taxon>Mortierella</taxon>
    </lineage>
</organism>
<dbReference type="PANTHER" id="PTHR46551">
    <property type="entry name" value="SAP DOMAIN-CONTAINING RIBONUCLEOPROTEIN"/>
    <property type="match status" value="1"/>
</dbReference>
<dbReference type="SMART" id="SM00513">
    <property type="entry name" value="SAP"/>
    <property type="match status" value="1"/>
</dbReference>
<dbReference type="InterPro" id="IPR036361">
    <property type="entry name" value="SAP_dom_sf"/>
</dbReference>
<dbReference type="Pfam" id="PF02037">
    <property type="entry name" value="SAP"/>
    <property type="match status" value="1"/>
</dbReference>
<feature type="region of interest" description="Disordered" evidence="3">
    <location>
        <begin position="243"/>
        <end position="296"/>
    </location>
</feature>